<dbReference type="PANTHER" id="PTHR42759:SF5">
    <property type="entry name" value="METHANOL DEHYDROGENASE REGULATOR"/>
    <property type="match status" value="1"/>
</dbReference>
<dbReference type="GO" id="GO:0016887">
    <property type="term" value="F:ATP hydrolysis activity"/>
    <property type="evidence" value="ECO:0007669"/>
    <property type="project" value="InterPro"/>
</dbReference>
<dbReference type="EMBL" id="CP002299">
    <property type="protein sequence ID" value="ADP84762.1"/>
    <property type="molecule type" value="Genomic_DNA"/>
</dbReference>
<dbReference type="Gene3D" id="1.10.8.80">
    <property type="entry name" value="Magnesium chelatase subunit I, C-Terminal domain"/>
    <property type="match status" value="1"/>
</dbReference>
<dbReference type="InterPro" id="IPR001270">
    <property type="entry name" value="ClpA/B"/>
</dbReference>
<dbReference type="InterPro" id="IPR011703">
    <property type="entry name" value="ATPase_AAA-3"/>
</dbReference>
<accession>E3JDJ6</accession>
<protein>
    <submittedName>
        <fullName evidence="3">ATPase associated with various cellular activities AAA_3</fullName>
    </submittedName>
</protein>
<evidence type="ECO:0000256" key="1">
    <source>
        <dbReference type="ARBA" id="ARBA00009417"/>
    </source>
</evidence>
<dbReference type="Gene3D" id="3.40.50.300">
    <property type="entry name" value="P-loop containing nucleotide triphosphate hydrolases"/>
    <property type="match status" value="1"/>
</dbReference>
<dbReference type="PANTHER" id="PTHR42759">
    <property type="entry name" value="MOXR FAMILY PROTEIN"/>
    <property type="match status" value="1"/>
</dbReference>
<dbReference type="AlphaFoldDB" id="E3JDJ6"/>
<dbReference type="eggNOG" id="COG0714">
    <property type="taxonomic scope" value="Bacteria"/>
</dbReference>
<dbReference type="InParanoid" id="E3JDJ6"/>
<dbReference type="SUPFAM" id="SSF52540">
    <property type="entry name" value="P-loop containing nucleoside triphosphate hydrolases"/>
    <property type="match status" value="1"/>
</dbReference>
<dbReference type="InterPro" id="IPR027417">
    <property type="entry name" value="P-loop_NTPase"/>
</dbReference>
<dbReference type="InterPro" id="IPR003593">
    <property type="entry name" value="AAA+_ATPase"/>
</dbReference>
<feature type="domain" description="AAA+ ATPase" evidence="2">
    <location>
        <begin position="45"/>
        <end position="187"/>
    </location>
</feature>
<dbReference type="InterPro" id="IPR050764">
    <property type="entry name" value="CbbQ/NirQ/NorQ/GpvN"/>
</dbReference>
<dbReference type="STRING" id="298654.FraEuI1c_6793"/>
<dbReference type="PIRSF" id="PIRSF002849">
    <property type="entry name" value="AAA_ATPase_chaperone_MoxR_prd"/>
    <property type="match status" value="1"/>
</dbReference>
<proteinExistence type="inferred from homology"/>
<dbReference type="Pfam" id="PF07726">
    <property type="entry name" value="AAA_3"/>
    <property type="match status" value="1"/>
</dbReference>
<reference evidence="3 4" key="1">
    <citation type="submission" date="2010-10" db="EMBL/GenBank/DDBJ databases">
        <title>Complete sequence of Frankia sp. EuI1c.</title>
        <authorList>
            <consortium name="US DOE Joint Genome Institute"/>
            <person name="Lucas S."/>
            <person name="Copeland A."/>
            <person name="Lapidus A."/>
            <person name="Cheng J.-F."/>
            <person name="Bruce D."/>
            <person name="Goodwin L."/>
            <person name="Pitluck S."/>
            <person name="Chertkov O."/>
            <person name="Detter J.C."/>
            <person name="Han C."/>
            <person name="Tapia R."/>
            <person name="Land M."/>
            <person name="Hauser L."/>
            <person name="Jeffries C."/>
            <person name="Kyrpides N."/>
            <person name="Ivanova N."/>
            <person name="Mikhailova N."/>
            <person name="Beauchemin N."/>
            <person name="Sen A."/>
            <person name="Sur S.A."/>
            <person name="Gtari M."/>
            <person name="Wall L."/>
            <person name="Tisa L."/>
            <person name="Woyke T."/>
        </authorList>
    </citation>
    <scope>NUCLEOTIDE SEQUENCE [LARGE SCALE GENOMIC DNA]</scope>
    <source>
        <strain evidence="4">DSM 45817 / CECT 9037 / EuI1c</strain>
    </source>
</reference>
<comment type="similarity">
    <text evidence="1">Belongs to the CbbQ/NirQ/NorQ/GpvN family.</text>
</comment>
<organism evidence="3 4">
    <name type="scientific">Pseudofrankia inefficax (strain DSM 45817 / CECT 9037 / DDB 130130 / EuI1c)</name>
    <name type="common">Frankia inefficax</name>
    <dbReference type="NCBI Taxonomy" id="298654"/>
    <lineage>
        <taxon>Bacteria</taxon>
        <taxon>Bacillati</taxon>
        <taxon>Actinomycetota</taxon>
        <taxon>Actinomycetes</taxon>
        <taxon>Frankiales</taxon>
        <taxon>Frankiaceae</taxon>
        <taxon>Pseudofrankia</taxon>
    </lineage>
</organism>
<dbReference type="InterPro" id="IPR041628">
    <property type="entry name" value="ChlI/MoxR_AAA_lid"/>
</dbReference>
<dbReference type="Pfam" id="PF17863">
    <property type="entry name" value="AAA_lid_2"/>
    <property type="match status" value="1"/>
</dbReference>
<dbReference type="CDD" id="cd00009">
    <property type="entry name" value="AAA"/>
    <property type="match status" value="1"/>
</dbReference>
<dbReference type="Proteomes" id="UP000002484">
    <property type="component" value="Chromosome"/>
</dbReference>
<evidence type="ECO:0000313" key="4">
    <source>
        <dbReference type="Proteomes" id="UP000002484"/>
    </source>
</evidence>
<dbReference type="GO" id="GO:0005524">
    <property type="term" value="F:ATP binding"/>
    <property type="evidence" value="ECO:0007669"/>
    <property type="project" value="InterPro"/>
</dbReference>
<dbReference type="SMART" id="SM00382">
    <property type="entry name" value="AAA"/>
    <property type="match status" value="1"/>
</dbReference>
<gene>
    <name evidence="3" type="ordered locus">FraEuI1c_6793</name>
</gene>
<dbReference type="OrthoDB" id="9808397at2"/>
<keyword evidence="4" id="KW-1185">Reference proteome</keyword>
<dbReference type="RefSeq" id="WP_013427873.1">
    <property type="nucleotide sequence ID" value="NC_014666.1"/>
</dbReference>
<dbReference type="KEGG" id="fri:FraEuI1c_6793"/>
<name>E3JDJ6_PSEI1</name>
<sequence>MPELPASYEDVAWFAAQTESIVRNVERLIRGKRGVVQLAVTCLAAEGHLLINDVPGVGKTSLAKAIAGSIHGGAMRRIQCTPDLLPTDITGVSIWNEQTNLFEFRPGPAFANVLLADEVNRASPKTQSALLEVMEERQVTIDGQTHPVPRPFLVIATQNPVEHGGTYDLPEAQIDRFMARLEMGFPDRDAEVDMVLSRASGHSVQDLRPVITAADVWRMITIARRVHLERPVVEYIIEIARATRPRSESRLGVSPELRLGVSPRGCLALASAAQAYAATDGRTFVTPDDVKALAPYVLGHRLLLRPEAELNGATAESILGRILASARVP</sequence>
<dbReference type="HOGENOM" id="CLU_034716_2_2_11"/>
<dbReference type="PRINTS" id="PR00300">
    <property type="entry name" value="CLPPROTEASEA"/>
</dbReference>
<evidence type="ECO:0000313" key="3">
    <source>
        <dbReference type="EMBL" id="ADP84762.1"/>
    </source>
</evidence>
<evidence type="ECO:0000259" key="2">
    <source>
        <dbReference type="SMART" id="SM00382"/>
    </source>
</evidence>